<dbReference type="RefSeq" id="WP_154488227.1">
    <property type="nucleotide sequence ID" value="NZ_VULN01000009.1"/>
</dbReference>
<proteinExistence type="predicted"/>
<dbReference type="EMBL" id="VULN01000009">
    <property type="protein sequence ID" value="MSS82360.1"/>
    <property type="molecule type" value="Genomic_DNA"/>
</dbReference>
<reference evidence="1 2" key="1">
    <citation type="submission" date="2019-08" db="EMBL/GenBank/DDBJ databases">
        <title>In-depth cultivation of the pig gut microbiome towards novel bacterial diversity and tailored functional studies.</title>
        <authorList>
            <person name="Wylensek D."/>
            <person name="Hitch T.C.A."/>
            <person name="Clavel T."/>
        </authorList>
    </citation>
    <scope>NUCLEOTIDE SEQUENCE [LARGE SCALE GENOMIC DNA]</scope>
    <source>
        <strain evidence="1 2">WCA-389-WT-5B</strain>
    </source>
</reference>
<protein>
    <submittedName>
        <fullName evidence="1">Uncharacterized protein</fullName>
    </submittedName>
</protein>
<accession>A0A6N7VMY4</accession>
<organism evidence="1 2">
    <name type="scientific">Acidaminococcus fermentans</name>
    <dbReference type="NCBI Taxonomy" id="905"/>
    <lineage>
        <taxon>Bacteria</taxon>
        <taxon>Bacillati</taxon>
        <taxon>Bacillota</taxon>
        <taxon>Negativicutes</taxon>
        <taxon>Acidaminococcales</taxon>
        <taxon>Acidaminococcaceae</taxon>
        <taxon>Acidaminococcus</taxon>
    </lineage>
</organism>
<comment type="caution">
    <text evidence="1">The sequence shown here is derived from an EMBL/GenBank/DDBJ whole genome shotgun (WGS) entry which is preliminary data.</text>
</comment>
<dbReference type="OrthoDB" id="9802430at2"/>
<evidence type="ECO:0000313" key="2">
    <source>
        <dbReference type="Proteomes" id="UP000441455"/>
    </source>
</evidence>
<dbReference type="Proteomes" id="UP000441455">
    <property type="component" value="Unassembled WGS sequence"/>
</dbReference>
<name>A0A6N7VMY4_ACIFE</name>
<sequence length="110" mass="12487">MNFKDTVKTDRDVFLCGSEFAEEHDLDGKKAMAIVQQVSADNIYTMGSNIQTRKYFELYGSHAEVNCKEEDLAEIPVYGQLFRLDGKPYLVMEVKDDIGIVTMVLVANDR</sequence>
<evidence type="ECO:0000313" key="1">
    <source>
        <dbReference type="EMBL" id="MSS82360.1"/>
    </source>
</evidence>
<dbReference type="AlphaFoldDB" id="A0A6N7VMY4"/>
<gene>
    <name evidence="1" type="ORF">FX155_07110</name>
</gene>